<dbReference type="FunFam" id="3.40.50.720:FF:000084">
    <property type="entry name" value="Short-chain dehydrogenase reductase"/>
    <property type="match status" value="1"/>
</dbReference>
<reference evidence="3" key="1">
    <citation type="submission" date="2019-11" db="EMBL/GenBank/DDBJ databases">
        <title>Epiphytic Pseudomonas syringae from cherry orchards.</title>
        <authorList>
            <person name="Hulin M.T."/>
        </authorList>
    </citation>
    <scope>NUCLEOTIDE SEQUENCE</scope>
    <source>
        <strain evidence="3">PA-2-5E</strain>
    </source>
</reference>
<dbReference type="PANTHER" id="PTHR24321:SF15">
    <property type="entry name" value="OXIDOREDUCTASE UCPA"/>
    <property type="match status" value="1"/>
</dbReference>
<dbReference type="AlphaFoldDB" id="A0A9Q4A2Q6"/>
<comment type="caution">
    <text evidence="3">The sequence shown here is derived from an EMBL/GenBank/DDBJ whole genome shotgun (WGS) entry which is preliminary data.</text>
</comment>
<dbReference type="EMBL" id="WKAE01000048">
    <property type="protein sequence ID" value="MCF5629045.1"/>
    <property type="molecule type" value="Genomic_DNA"/>
</dbReference>
<keyword evidence="2" id="KW-0560">Oxidoreductase</keyword>
<dbReference type="RefSeq" id="WP_236424528.1">
    <property type="nucleotide sequence ID" value="NZ_CAWQUS010000055.1"/>
</dbReference>
<dbReference type="GO" id="GO:0016491">
    <property type="term" value="F:oxidoreductase activity"/>
    <property type="evidence" value="ECO:0007669"/>
    <property type="project" value="UniProtKB-KW"/>
</dbReference>
<dbReference type="InterPro" id="IPR036291">
    <property type="entry name" value="NAD(P)-bd_dom_sf"/>
</dbReference>
<dbReference type="InterPro" id="IPR002347">
    <property type="entry name" value="SDR_fam"/>
</dbReference>
<name>A0A9Q4A2Q6_PSESX</name>
<dbReference type="PRINTS" id="PR00080">
    <property type="entry name" value="SDRFAMILY"/>
</dbReference>
<protein>
    <submittedName>
        <fullName evidence="3">SDR family oxidoreductase</fullName>
    </submittedName>
</protein>
<gene>
    <name evidence="3" type="ORF">GIV53_06910</name>
</gene>
<comment type="similarity">
    <text evidence="1">Belongs to the short-chain dehydrogenases/reductases (SDR) family.</text>
</comment>
<accession>A0A9Q4A2Q6</accession>
<evidence type="ECO:0000256" key="1">
    <source>
        <dbReference type="ARBA" id="ARBA00006484"/>
    </source>
</evidence>
<proteinExistence type="inferred from homology"/>
<evidence type="ECO:0000256" key="2">
    <source>
        <dbReference type="ARBA" id="ARBA00023002"/>
    </source>
</evidence>
<evidence type="ECO:0000313" key="3">
    <source>
        <dbReference type="EMBL" id="MCF5629045.1"/>
    </source>
</evidence>
<sequence>MENKLVSKTAVVTGAAQGIGAAIARLFVQEGCFVYVTDINDDLGNAVASSLGSRACFLRLDVRHEEDWQRLAAQISNQGRSWNILVNNAGITGFENGAERHDPEHARLEDWRSVHQTNLDGVFLGCKYAIRSMRQSGAGSIVNISSRSGLVGIPGAAAYASSKAAVRNHTKTVALYCAEQGLSVRCNSIHPAAILTPMWEPMLGGDAGREERMAALVRDTPLRRFGMPEEVAALALLLASDDATYITGSEFNIDGGLLAGTAATPAILNDSETQDIKIAPAKDSF</sequence>
<evidence type="ECO:0000313" key="4">
    <source>
        <dbReference type="Proteomes" id="UP000814010"/>
    </source>
</evidence>
<dbReference type="PANTHER" id="PTHR24321">
    <property type="entry name" value="DEHYDROGENASES, SHORT CHAIN"/>
    <property type="match status" value="1"/>
</dbReference>
<dbReference type="Proteomes" id="UP000814010">
    <property type="component" value="Unassembled WGS sequence"/>
</dbReference>
<dbReference type="Pfam" id="PF13561">
    <property type="entry name" value="adh_short_C2"/>
    <property type="match status" value="1"/>
</dbReference>
<dbReference type="Gene3D" id="3.40.50.720">
    <property type="entry name" value="NAD(P)-binding Rossmann-like Domain"/>
    <property type="match status" value="1"/>
</dbReference>
<organism evidence="3 4">
    <name type="scientific">Pseudomonas syringae</name>
    <dbReference type="NCBI Taxonomy" id="317"/>
    <lineage>
        <taxon>Bacteria</taxon>
        <taxon>Pseudomonadati</taxon>
        <taxon>Pseudomonadota</taxon>
        <taxon>Gammaproteobacteria</taxon>
        <taxon>Pseudomonadales</taxon>
        <taxon>Pseudomonadaceae</taxon>
        <taxon>Pseudomonas</taxon>
    </lineage>
</organism>
<dbReference type="PRINTS" id="PR00081">
    <property type="entry name" value="GDHRDH"/>
</dbReference>
<dbReference type="SUPFAM" id="SSF51735">
    <property type="entry name" value="NAD(P)-binding Rossmann-fold domains"/>
    <property type="match status" value="1"/>
</dbReference>